<dbReference type="OrthoDB" id="5835829at2759"/>
<dbReference type="EMBL" id="CACTIH010005681">
    <property type="protein sequence ID" value="CAA3000268.1"/>
    <property type="molecule type" value="Genomic_DNA"/>
</dbReference>
<evidence type="ECO:0000256" key="5">
    <source>
        <dbReference type="ARBA" id="ARBA00022729"/>
    </source>
</evidence>
<dbReference type="EC" id="2.4.1.-" evidence="9"/>
<evidence type="ECO:0000256" key="9">
    <source>
        <dbReference type="RuleBase" id="RU362057"/>
    </source>
</evidence>
<evidence type="ECO:0000256" key="7">
    <source>
        <dbReference type="ARBA" id="ARBA00056922"/>
    </source>
</evidence>
<dbReference type="FunFam" id="3.40.50.2000:FF:000057">
    <property type="entry name" value="Glycosyltransferase"/>
    <property type="match status" value="1"/>
</dbReference>
<dbReference type="Pfam" id="PF00201">
    <property type="entry name" value="UDPGT"/>
    <property type="match status" value="1"/>
</dbReference>
<comment type="catalytic activity">
    <reaction evidence="6">
        <text>an anthocyanidin 3-O-beta-D-glucoside + UDP-alpha-D-glucose = an anthocyanidin 3,5-di-O-beta-D-glucoside + UDP + 2 H(+)</text>
        <dbReference type="Rhea" id="RHEA:35423"/>
        <dbReference type="ChEBI" id="CHEBI:15378"/>
        <dbReference type="ChEBI" id="CHEBI:16307"/>
        <dbReference type="ChEBI" id="CHEBI:57503"/>
        <dbReference type="ChEBI" id="CHEBI:58223"/>
        <dbReference type="ChEBI" id="CHEBI:58885"/>
        <dbReference type="EC" id="2.4.1.298"/>
    </reaction>
</comment>
<evidence type="ECO:0000256" key="1">
    <source>
        <dbReference type="ARBA" id="ARBA00004935"/>
    </source>
</evidence>
<dbReference type="GO" id="GO:0080044">
    <property type="term" value="F:quercetin 7-O-glucosyltransferase activity"/>
    <property type="evidence" value="ECO:0007669"/>
    <property type="project" value="TreeGrafter"/>
</dbReference>
<gene>
    <name evidence="10" type="ORF">OLEA9_A034953</name>
</gene>
<dbReference type="GO" id="GO:0080043">
    <property type="term" value="F:quercetin 3-O-glucosyltransferase activity"/>
    <property type="evidence" value="ECO:0007669"/>
    <property type="project" value="TreeGrafter"/>
</dbReference>
<dbReference type="AlphaFoldDB" id="A0A8S0T6X5"/>
<dbReference type="Proteomes" id="UP000594638">
    <property type="component" value="Unassembled WGS sequence"/>
</dbReference>
<evidence type="ECO:0000256" key="3">
    <source>
        <dbReference type="ARBA" id="ARBA00022676"/>
    </source>
</evidence>
<sequence length="461" mass="52333">MERGKEDYIAHCLILPYPSQGHVNPMLQFAKRLSHKGVKITLVVTKFLHKTMQEFSSFPISLETISDGFDEGGRAQAESLAAYRNQFRLVGTETLSELVEKHKTDYAVDCIIYDPFLSWVLDVTKKFGLVSAALFTQSCSVDNIYYHVYKKELKLPLLETQKIMIPGLPPLESSDMPSFISVHGSHPESFEMLLDQFQNLEKANWILVNTFHKLEEEVINSMTRFFPVKAIGPTIPSMYIDQRLKDDKEYGFSIFKPISDVCIKWLTERASRSVVYVSFGSLAQLEAEQMEELAQGLKTCNEYFLWVVRSSEESKLPENLSEETSKKGLIVSWCPQLEVLAHKATGCFITHCGWNSTLEALSLGVPLVAMPQWTDQSTNSKFIKDVWKIGIEAKIDERGIVERAEIVRCINHVMEGEEGEEIRTNAKKWKEIAREAIDEGGSSDKNIEEFISSLMSNTSTQ</sequence>
<comment type="caution">
    <text evidence="10">The sequence shown here is derived from an EMBL/GenBank/DDBJ whole genome shotgun (WGS) entry which is preliminary data.</text>
</comment>
<comment type="function">
    <text evidence="7">Catalyzes the glucosylation at the O-5 position of anthocyanidin 3-glucosides to form anthocyanidin 3,5-di-O-glucosides using UDP-glucose as sugar donor. Anthocyanidin 3,5-di-O-glucosides are molecules that are responsible for pigmentation. Also acts on anthocyanidin 3-O-(6-O-malonylglucoside). Much less active with hydroxycinnamoylglucose derivatives. No activity in the absence of the 3-O-glucoside group.</text>
</comment>
<keyword evidence="5" id="KW-0732">Signal</keyword>
<dbReference type="PANTHER" id="PTHR11926:SF1553">
    <property type="entry name" value="GLYCOSYLTRANSFERASE"/>
    <property type="match status" value="1"/>
</dbReference>
<evidence type="ECO:0000256" key="8">
    <source>
        <dbReference type="RuleBase" id="RU003718"/>
    </source>
</evidence>
<dbReference type="Gramene" id="OE9A034953T1">
    <property type="protein sequence ID" value="OE9A034953C1"/>
    <property type="gene ID" value="OE9A034953"/>
</dbReference>
<comment type="similarity">
    <text evidence="2 8">Belongs to the UDP-glycosyltransferase family.</text>
</comment>
<dbReference type="CDD" id="cd03784">
    <property type="entry name" value="GT1_Gtf-like"/>
    <property type="match status" value="1"/>
</dbReference>
<organism evidence="10 11">
    <name type="scientific">Olea europaea subsp. europaea</name>
    <dbReference type="NCBI Taxonomy" id="158383"/>
    <lineage>
        <taxon>Eukaryota</taxon>
        <taxon>Viridiplantae</taxon>
        <taxon>Streptophyta</taxon>
        <taxon>Embryophyta</taxon>
        <taxon>Tracheophyta</taxon>
        <taxon>Spermatophyta</taxon>
        <taxon>Magnoliopsida</taxon>
        <taxon>eudicotyledons</taxon>
        <taxon>Gunneridae</taxon>
        <taxon>Pentapetalae</taxon>
        <taxon>asterids</taxon>
        <taxon>lamiids</taxon>
        <taxon>Lamiales</taxon>
        <taxon>Oleaceae</taxon>
        <taxon>Oleeae</taxon>
        <taxon>Olea</taxon>
    </lineage>
</organism>
<evidence type="ECO:0000256" key="6">
    <source>
        <dbReference type="ARBA" id="ARBA00050360"/>
    </source>
</evidence>
<evidence type="ECO:0000313" key="10">
    <source>
        <dbReference type="EMBL" id="CAA3000268.1"/>
    </source>
</evidence>
<reference evidence="10 11" key="1">
    <citation type="submission" date="2019-12" db="EMBL/GenBank/DDBJ databases">
        <authorList>
            <person name="Alioto T."/>
            <person name="Alioto T."/>
            <person name="Gomez Garrido J."/>
        </authorList>
    </citation>
    <scope>NUCLEOTIDE SEQUENCE [LARGE SCALE GENOMIC DNA]</scope>
</reference>
<proteinExistence type="inferred from homology"/>
<evidence type="ECO:0000313" key="11">
    <source>
        <dbReference type="Proteomes" id="UP000594638"/>
    </source>
</evidence>
<evidence type="ECO:0000256" key="2">
    <source>
        <dbReference type="ARBA" id="ARBA00009995"/>
    </source>
</evidence>
<dbReference type="PROSITE" id="PS00375">
    <property type="entry name" value="UDPGT"/>
    <property type="match status" value="1"/>
</dbReference>
<dbReference type="FunFam" id="3.40.50.2000:FF:000019">
    <property type="entry name" value="Glycosyltransferase"/>
    <property type="match status" value="1"/>
</dbReference>
<dbReference type="SUPFAM" id="SSF53756">
    <property type="entry name" value="UDP-Glycosyltransferase/glycogen phosphorylase"/>
    <property type="match status" value="1"/>
</dbReference>
<keyword evidence="3 8" id="KW-0328">Glycosyltransferase</keyword>
<dbReference type="Gene3D" id="3.40.50.2000">
    <property type="entry name" value="Glycogen Phosphorylase B"/>
    <property type="match status" value="2"/>
</dbReference>
<dbReference type="InterPro" id="IPR002213">
    <property type="entry name" value="UDP_glucos_trans"/>
</dbReference>
<keyword evidence="11" id="KW-1185">Reference proteome</keyword>
<name>A0A8S0T6X5_OLEEU</name>
<dbReference type="PANTHER" id="PTHR11926">
    <property type="entry name" value="GLUCOSYL/GLUCURONOSYL TRANSFERASES"/>
    <property type="match status" value="1"/>
</dbReference>
<evidence type="ECO:0000256" key="4">
    <source>
        <dbReference type="ARBA" id="ARBA00022679"/>
    </source>
</evidence>
<dbReference type="InterPro" id="IPR035595">
    <property type="entry name" value="UDP_glycos_trans_CS"/>
</dbReference>
<protein>
    <recommendedName>
        <fullName evidence="9">Glycosyltransferase</fullName>
        <ecNumber evidence="9">2.4.1.-</ecNumber>
    </recommendedName>
</protein>
<dbReference type="GO" id="GO:0102816">
    <property type="term" value="F:UDP-D-glucose:delphinidin 3-O-glucosyl-5-O-caffeoylglucoside -O-beta-D-glucosyltransferase activity"/>
    <property type="evidence" value="ECO:0007669"/>
    <property type="project" value="UniProtKB-EC"/>
</dbReference>
<accession>A0A8S0T6X5</accession>
<comment type="pathway">
    <text evidence="1">Pigment biosynthesis; anthocyanin biosynthesis.</text>
</comment>
<keyword evidence="4 8" id="KW-0808">Transferase</keyword>